<dbReference type="AlphaFoldDB" id="A0A1C7MP41"/>
<evidence type="ECO:0000313" key="2">
    <source>
        <dbReference type="Proteomes" id="UP000092993"/>
    </source>
</evidence>
<sequence>METAKGTNEEYSASGQTTGISEYMCHTVKDAEVLPQRDHVVIPTLLATEAHAHTGLIPFAGGDQAHQEVDLGFRDPGSPHGGKDSRRGIIDHCVDERVEDGEFACSSSMGIRKVSYHFGCPW</sequence>
<keyword evidence="2" id="KW-1185">Reference proteome</keyword>
<comment type="caution">
    <text evidence="1">The sequence shown here is derived from an EMBL/GenBank/DDBJ whole genome shotgun (WGS) entry which is preliminary data.</text>
</comment>
<evidence type="ECO:0000313" key="1">
    <source>
        <dbReference type="EMBL" id="OBZ78632.1"/>
    </source>
</evidence>
<dbReference type="Proteomes" id="UP000092993">
    <property type="component" value="Unassembled WGS sequence"/>
</dbReference>
<organism evidence="1 2">
    <name type="scientific">Grifola frondosa</name>
    <name type="common">Maitake</name>
    <name type="synonym">Polyporus frondosus</name>
    <dbReference type="NCBI Taxonomy" id="5627"/>
    <lineage>
        <taxon>Eukaryota</taxon>
        <taxon>Fungi</taxon>
        <taxon>Dikarya</taxon>
        <taxon>Basidiomycota</taxon>
        <taxon>Agaricomycotina</taxon>
        <taxon>Agaricomycetes</taxon>
        <taxon>Polyporales</taxon>
        <taxon>Grifolaceae</taxon>
        <taxon>Grifola</taxon>
    </lineage>
</organism>
<name>A0A1C7MP41_GRIFR</name>
<proteinExistence type="predicted"/>
<protein>
    <submittedName>
        <fullName evidence="1">Uncharacterized protein</fullName>
    </submittedName>
</protein>
<reference evidence="1 2" key="1">
    <citation type="submission" date="2016-03" db="EMBL/GenBank/DDBJ databases">
        <title>Whole genome sequencing of Grifola frondosa 9006-11.</title>
        <authorList>
            <person name="Min B."/>
            <person name="Park H."/>
            <person name="Kim J.-G."/>
            <person name="Cho H."/>
            <person name="Oh Y.-L."/>
            <person name="Kong W.-S."/>
            <person name="Choi I.-G."/>
        </authorList>
    </citation>
    <scope>NUCLEOTIDE SEQUENCE [LARGE SCALE GENOMIC DNA]</scope>
    <source>
        <strain evidence="1 2">9006-11</strain>
    </source>
</reference>
<gene>
    <name evidence="1" type="ORF">A0H81_00780</name>
</gene>
<accession>A0A1C7MP41</accession>
<dbReference type="EMBL" id="LUGG01000001">
    <property type="protein sequence ID" value="OBZ78632.1"/>
    <property type="molecule type" value="Genomic_DNA"/>
</dbReference>